<name>A0A1M7YUJ2_9VIBR</name>
<protein>
    <submittedName>
        <fullName evidence="3">Allophanate hydrolase</fullName>
        <ecNumber evidence="3">3.5.1.54</ecNumber>
    </submittedName>
</protein>
<accession>A0A1M7YUJ2</accession>
<dbReference type="STRING" id="1117707.VQ7734_02041"/>
<dbReference type="InterPro" id="IPR053844">
    <property type="entry name" value="AH_C"/>
</dbReference>
<dbReference type="OrthoDB" id="8872210at2"/>
<dbReference type="InterPro" id="IPR014085">
    <property type="entry name" value="Allophanate_hydrolase"/>
</dbReference>
<keyword evidence="3" id="KW-0378">Hydrolase</keyword>
<dbReference type="SUPFAM" id="SSF75304">
    <property type="entry name" value="Amidase signature (AS) enzymes"/>
    <property type="match status" value="1"/>
</dbReference>
<dbReference type="Gene3D" id="1.20.58.1700">
    <property type="match status" value="1"/>
</dbReference>
<dbReference type="Pfam" id="PF01425">
    <property type="entry name" value="Amidase"/>
    <property type="match status" value="1"/>
</dbReference>
<evidence type="ECO:0000313" key="4">
    <source>
        <dbReference type="Proteomes" id="UP000184600"/>
    </source>
</evidence>
<feature type="domain" description="Amidase" evidence="1">
    <location>
        <begin position="24"/>
        <end position="436"/>
    </location>
</feature>
<gene>
    <name evidence="3" type="primary">atzF</name>
    <name evidence="3" type="ORF">VQ7734_02041</name>
</gene>
<dbReference type="InterPro" id="IPR000120">
    <property type="entry name" value="Amidase"/>
</dbReference>
<dbReference type="GO" id="GO:0004039">
    <property type="term" value="F:allophanate hydrolase activity"/>
    <property type="evidence" value="ECO:0007669"/>
    <property type="project" value="UniProtKB-EC"/>
</dbReference>
<dbReference type="Gene3D" id="3.90.1300.10">
    <property type="entry name" value="Amidase signature (AS) domain"/>
    <property type="match status" value="1"/>
</dbReference>
<dbReference type="PANTHER" id="PTHR11895">
    <property type="entry name" value="TRANSAMIDASE"/>
    <property type="match status" value="1"/>
</dbReference>
<dbReference type="Pfam" id="PF21986">
    <property type="entry name" value="AH_C"/>
    <property type="match status" value="1"/>
</dbReference>
<evidence type="ECO:0000313" key="3">
    <source>
        <dbReference type="EMBL" id="SHO56272.1"/>
    </source>
</evidence>
<dbReference type="NCBIfam" id="NF006043">
    <property type="entry name" value="PRK08186.1"/>
    <property type="match status" value="1"/>
</dbReference>
<dbReference type="PANTHER" id="PTHR11895:SF169">
    <property type="entry name" value="GLUTAMYL-TRNA(GLN) AMIDOTRANSFERASE"/>
    <property type="match status" value="1"/>
</dbReference>
<organism evidence="3 4">
    <name type="scientific">Vibrio quintilis</name>
    <dbReference type="NCBI Taxonomy" id="1117707"/>
    <lineage>
        <taxon>Bacteria</taxon>
        <taxon>Pseudomonadati</taxon>
        <taxon>Pseudomonadota</taxon>
        <taxon>Gammaproteobacteria</taxon>
        <taxon>Vibrionales</taxon>
        <taxon>Vibrionaceae</taxon>
        <taxon>Vibrio</taxon>
    </lineage>
</organism>
<evidence type="ECO:0000259" key="1">
    <source>
        <dbReference type="Pfam" id="PF01425"/>
    </source>
</evidence>
<dbReference type="EC" id="3.5.1.54" evidence="3"/>
<reference evidence="4" key="1">
    <citation type="submission" date="2016-12" db="EMBL/GenBank/DDBJ databases">
        <authorList>
            <person name="Rodrigo-Torres L."/>
            <person name="Arahal R.D."/>
            <person name="Lucena T."/>
        </authorList>
    </citation>
    <scope>NUCLEOTIDE SEQUENCE [LARGE SCALE GENOMIC DNA]</scope>
</reference>
<dbReference type="InterPro" id="IPR036928">
    <property type="entry name" value="AS_sf"/>
</dbReference>
<dbReference type="EMBL" id="FRFG01000023">
    <property type="protein sequence ID" value="SHO56272.1"/>
    <property type="molecule type" value="Genomic_DNA"/>
</dbReference>
<dbReference type="AlphaFoldDB" id="A0A1M7YUJ2"/>
<dbReference type="InterPro" id="IPR023631">
    <property type="entry name" value="Amidase_dom"/>
</dbReference>
<keyword evidence="4" id="KW-1185">Reference proteome</keyword>
<dbReference type="RefSeq" id="WP_073582082.1">
    <property type="nucleotide sequence ID" value="NZ_AP024897.1"/>
</dbReference>
<proteinExistence type="predicted"/>
<dbReference type="Gene3D" id="3.10.490.10">
    <property type="entry name" value="Gamma-glutamyl cyclotransferase-like"/>
    <property type="match status" value="1"/>
</dbReference>
<evidence type="ECO:0000259" key="2">
    <source>
        <dbReference type="Pfam" id="PF21986"/>
    </source>
</evidence>
<dbReference type="Proteomes" id="UP000184600">
    <property type="component" value="Unassembled WGS sequence"/>
</dbReference>
<feature type="domain" description="Allophanate hydrolase C-terminal" evidence="2">
    <location>
        <begin position="465"/>
        <end position="586"/>
    </location>
</feature>
<dbReference type="NCBIfam" id="TIGR02713">
    <property type="entry name" value="allophanate_hyd"/>
    <property type="match status" value="1"/>
</dbReference>
<sequence length="590" mass="63603">MTQPITITQLLDTYREGTLSVSEYLQKKLTQAQADTRHVWLSCITSTQLDQYLDALSAHNIDDLPLYGVPFAIKDNIDLAGLPTTAGCDAYRYHPESSAFVVELLIAAGAVPIGKTSLDQFATGLVGTRSPWGATNNSFDPEYISGGSSAGSAVAVATGQVMFALGTDTAGSGRVPAAFNNLFGLKPTKGVLSCQGVVPACRTLDCVTFFTANGDDLALLHQLTAVSDPQDSFSRPFASPRQPVPMTWQNLKVGVPHPSQLNFFGHDAYQALYQQVLTQLENMGAELIPFDLSPYLQAARLLYDGPWVAERYAAIEEFYTQDPSRCLPVIQTIIGQAENITAAQTFKAMYQLQDYQVICDRQLAEVDVVITPTAGTIYTIEEVNQDPVALNSNLGYYTNFMNLLDYSAIAIPGGFTPEGLPFGFTLFSQAFADKSLIALAGAWQKTAHLPVGATGIYPDSTRRLDLLVCGAHMQGLPLNHQLTELGATLKQVTQTSSRYQLYALAGGPPARPGLVRNEAEGVSLDVEVWSIPMDAVGAFLSQIPHPLGLGSVELLSGEWVKGFICEPAGLEGAENISHFGGWRGYLTSLK</sequence>